<protein>
    <recommendedName>
        <fullName evidence="1">F-box associated beta-propeller type 1 domain-containing protein</fullName>
    </recommendedName>
</protein>
<name>A0ABQ5GGC3_9ASTR</name>
<dbReference type="PANTHER" id="PTHR33116:SF78">
    <property type="entry name" value="OS12G0587133 PROTEIN"/>
    <property type="match status" value="1"/>
</dbReference>
<dbReference type="InterPro" id="IPR006527">
    <property type="entry name" value="F-box-assoc_dom_typ1"/>
</dbReference>
<dbReference type="NCBIfam" id="TIGR01640">
    <property type="entry name" value="F_box_assoc_1"/>
    <property type="match status" value="1"/>
</dbReference>
<dbReference type="PANTHER" id="PTHR33116">
    <property type="entry name" value="REVERSE TRANSCRIPTASE ZINC-BINDING DOMAIN-CONTAINING PROTEIN-RELATED-RELATED"/>
    <property type="match status" value="1"/>
</dbReference>
<evidence type="ECO:0000313" key="3">
    <source>
        <dbReference type="Proteomes" id="UP001151760"/>
    </source>
</evidence>
<reference evidence="2" key="2">
    <citation type="submission" date="2022-01" db="EMBL/GenBank/DDBJ databases">
        <authorList>
            <person name="Yamashiro T."/>
            <person name="Shiraishi A."/>
            <person name="Satake H."/>
            <person name="Nakayama K."/>
        </authorList>
    </citation>
    <scope>NUCLEOTIDE SEQUENCE</scope>
</reference>
<dbReference type="Pfam" id="PF07734">
    <property type="entry name" value="FBA_1"/>
    <property type="match status" value="1"/>
</dbReference>
<keyword evidence="3" id="KW-1185">Reference proteome</keyword>
<reference evidence="2" key="1">
    <citation type="journal article" date="2022" name="Int. J. Mol. Sci.">
        <title>Draft Genome of Tanacetum Coccineum: Genomic Comparison of Closely Related Tanacetum-Family Plants.</title>
        <authorList>
            <person name="Yamashiro T."/>
            <person name="Shiraishi A."/>
            <person name="Nakayama K."/>
            <person name="Satake H."/>
        </authorList>
    </citation>
    <scope>NUCLEOTIDE SEQUENCE</scope>
</reference>
<gene>
    <name evidence="2" type="ORF">Tco_1033293</name>
</gene>
<feature type="domain" description="F-box associated beta-propeller type 1" evidence="1">
    <location>
        <begin position="571"/>
        <end position="738"/>
    </location>
</feature>
<dbReference type="EMBL" id="BQNB010018403">
    <property type="protein sequence ID" value="GJT74007.1"/>
    <property type="molecule type" value="Genomic_DNA"/>
</dbReference>
<comment type="caution">
    <text evidence="2">The sequence shown here is derived from an EMBL/GenBank/DDBJ whole genome shotgun (WGS) entry which is preliminary data.</text>
</comment>
<sequence length="786" mass="90395">MAATPFFTQRKESSSEYLRIKERELKLEERKRQEQGEFERLRIAQREKELDLQQKMFEFQQQQKFEKDLKYYNEDHEHLTGRALSTAFNKSNNIFARGDVNSTRVILESLDEFKSVSGLIPSIPKSTAYFCNVIQHVKQAILNIMPFYEGELPVTYLGVPLISSWLLNKDCKILVEKAKNRIGDWKNKSLSFAGRLQLYYPWVCLPRWEGGLGLRNLDVFNIALLTTHIWNIVSNKESLWVRWIHTYKLKGRTIWDIPLQSDLSWGWLKLLQIRDLIRPFLWNSIGNGKNTSIWYDNWCNLSPLFGLLSNRDIIREGFHNKNNVADLISKGWKDRNGTFGAFSVEKDRVRQWDVGSDTDLNLLRFGLCKAQRDSHSHLFFECPFSAKVWLYVRDLAGMDLIPPNLHDIISHLQPMQNKRTARSIFDTYMENLKGELSSVEAENAKLFDEVGNLIKGYLEGEENRISNLERLSSSLEFIQSQEDLATKKADARLECSSMAEHQPDSNGAHGGYKFKILELNSLIGKKRDILKIKKILTTLSEGVKERMNTSESCKFMDANEEICKPRASVGHLGFGYDELSHDYKVVITAIEPKMSTIIYSFKTGKWKEIGHFPCARLFDAGKLLNGVLHWVACKSTSSDSFKIVSLDLANDTYGEILQPEYRKGYNYFKLGVSGEWLCVLHDCYEIWVVDVWVMKVYGVKDSWTKLASISYPRFRWAQTLDPLGPFCISEDGKMLLQFGPQLLVYDSKDGSSWTIDKGCNDACIVVESLASPFQPLGFADNNDDAD</sequence>
<organism evidence="2 3">
    <name type="scientific">Tanacetum coccineum</name>
    <dbReference type="NCBI Taxonomy" id="301880"/>
    <lineage>
        <taxon>Eukaryota</taxon>
        <taxon>Viridiplantae</taxon>
        <taxon>Streptophyta</taxon>
        <taxon>Embryophyta</taxon>
        <taxon>Tracheophyta</taxon>
        <taxon>Spermatophyta</taxon>
        <taxon>Magnoliopsida</taxon>
        <taxon>eudicotyledons</taxon>
        <taxon>Gunneridae</taxon>
        <taxon>Pentapetalae</taxon>
        <taxon>asterids</taxon>
        <taxon>campanulids</taxon>
        <taxon>Asterales</taxon>
        <taxon>Asteraceae</taxon>
        <taxon>Asteroideae</taxon>
        <taxon>Anthemideae</taxon>
        <taxon>Anthemidinae</taxon>
        <taxon>Tanacetum</taxon>
    </lineage>
</organism>
<dbReference type="Proteomes" id="UP001151760">
    <property type="component" value="Unassembled WGS sequence"/>
</dbReference>
<dbReference type="InterPro" id="IPR017451">
    <property type="entry name" value="F-box-assoc_interact_dom"/>
</dbReference>
<evidence type="ECO:0000259" key="1">
    <source>
        <dbReference type="Pfam" id="PF07734"/>
    </source>
</evidence>
<proteinExistence type="predicted"/>
<evidence type="ECO:0000313" key="2">
    <source>
        <dbReference type="EMBL" id="GJT74007.1"/>
    </source>
</evidence>
<accession>A0ABQ5GGC3</accession>